<dbReference type="InterPro" id="IPR039420">
    <property type="entry name" value="WalR-like"/>
</dbReference>
<dbReference type="InterPro" id="IPR036388">
    <property type="entry name" value="WH-like_DNA-bd_sf"/>
</dbReference>
<dbReference type="AlphaFoldDB" id="A0A2N4TRJ3"/>
<feature type="domain" description="Response regulatory" evidence="6">
    <location>
        <begin position="8"/>
        <end position="124"/>
    </location>
</feature>
<dbReference type="PANTHER" id="PTHR48111">
    <property type="entry name" value="REGULATOR OF RPOS"/>
    <property type="match status" value="1"/>
</dbReference>
<dbReference type="GO" id="GO:0000976">
    <property type="term" value="F:transcription cis-regulatory region binding"/>
    <property type="evidence" value="ECO:0007669"/>
    <property type="project" value="TreeGrafter"/>
</dbReference>
<dbReference type="OrthoDB" id="7407049at2"/>
<dbReference type="GO" id="GO:0032993">
    <property type="term" value="C:protein-DNA complex"/>
    <property type="evidence" value="ECO:0007669"/>
    <property type="project" value="TreeGrafter"/>
</dbReference>
<evidence type="ECO:0000256" key="5">
    <source>
        <dbReference type="PROSITE-ProRule" id="PRU01091"/>
    </source>
</evidence>
<keyword evidence="3 5" id="KW-0238">DNA-binding</keyword>
<dbReference type="SMART" id="SM00862">
    <property type="entry name" value="Trans_reg_C"/>
    <property type="match status" value="1"/>
</dbReference>
<evidence type="ECO:0000259" key="6">
    <source>
        <dbReference type="PROSITE" id="PS50110"/>
    </source>
</evidence>
<dbReference type="Gene3D" id="6.10.250.690">
    <property type="match status" value="1"/>
</dbReference>
<dbReference type="SUPFAM" id="SSF46894">
    <property type="entry name" value="C-terminal effector domain of the bipartite response regulators"/>
    <property type="match status" value="1"/>
</dbReference>
<keyword evidence="1" id="KW-0597">Phosphoprotein</keyword>
<dbReference type="InterPro" id="IPR001789">
    <property type="entry name" value="Sig_transdc_resp-reg_receiver"/>
</dbReference>
<dbReference type="InterPro" id="IPR001867">
    <property type="entry name" value="OmpR/PhoB-type_DNA-bd"/>
</dbReference>
<organism evidence="8 9">
    <name type="scientific">Ralstonia pickettii</name>
    <name type="common">Burkholderia pickettii</name>
    <dbReference type="NCBI Taxonomy" id="329"/>
    <lineage>
        <taxon>Bacteria</taxon>
        <taxon>Pseudomonadati</taxon>
        <taxon>Pseudomonadota</taxon>
        <taxon>Betaproteobacteria</taxon>
        <taxon>Burkholderiales</taxon>
        <taxon>Burkholderiaceae</taxon>
        <taxon>Ralstonia</taxon>
    </lineage>
</organism>
<gene>
    <name evidence="8" type="ORF">C0Q88_10165</name>
</gene>
<dbReference type="SUPFAM" id="SSF52172">
    <property type="entry name" value="CheY-like"/>
    <property type="match status" value="1"/>
</dbReference>
<comment type="caution">
    <text evidence="8">The sequence shown here is derived from an EMBL/GenBank/DDBJ whole genome shotgun (WGS) entry which is preliminary data.</text>
</comment>
<dbReference type="RefSeq" id="WP_102065437.1">
    <property type="nucleotide sequence ID" value="NZ_PKQE01000002.1"/>
</dbReference>
<dbReference type="EMBL" id="PKQE01000002">
    <property type="protein sequence ID" value="PLC42333.1"/>
    <property type="molecule type" value="Genomic_DNA"/>
</dbReference>
<proteinExistence type="predicted"/>
<name>A0A2N4TRJ3_RALPI</name>
<comment type="caution">
    <text evidence="4">Lacks conserved residue(s) required for the propagation of feature annotation.</text>
</comment>
<keyword evidence="2" id="KW-0902">Two-component regulatory system</keyword>
<evidence type="ECO:0000259" key="7">
    <source>
        <dbReference type="PROSITE" id="PS51755"/>
    </source>
</evidence>
<dbReference type="PANTHER" id="PTHR48111:SF40">
    <property type="entry name" value="PHOSPHATE REGULON TRANSCRIPTIONAL REGULATORY PROTEIN PHOB"/>
    <property type="match status" value="1"/>
</dbReference>
<feature type="domain" description="OmpR/PhoB-type" evidence="7">
    <location>
        <begin position="131"/>
        <end position="235"/>
    </location>
</feature>
<dbReference type="GO" id="GO:0006355">
    <property type="term" value="P:regulation of DNA-templated transcription"/>
    <property type="evidence" value="ECO:0007669"/>
    <property type="project" value="InterPro"/>
</dbReference>
<evidence type="ECO:0000256" key="2">
    <source>
        <dbReference type="ARBA" id="ARBA00023012"/>
    </source>
</evidence>
<accession>A0A2N4TRJ3</accession>
<dbReference type="Proteomes" id="UP000234456">
    <property type="component" value="Unassembled WGS sequence"/>
</dbReference>
<dbReference type="Gene3D" id="1.10.10.10">
    <property type="entry name" value="Winged helix-like DNA-binding domain superfamily/Winged helix DNA-binding domain"/>
    <property type="match status" value="1"/>
</dbReference>
<dbReference type="PROSITE" id="PS50110">
    <property type="entry name" value="RESPONSE_REGULATORY"/>
    <property type="match status" value="1"/>
</dbReference>
<reference evidence="8 9" key="1">
    <citation type="submission" date="2017-12" db="EMBL/GenBank/DDBJ databases">
        <title>Draft genome sequence of Ralstonia pickettii 52.</title>
        <authorList>
            <person name="Zheng B."/>
        </authorList>
    </citation>
    <scope>NUCLEOTIDE SEQUENCE [LARGE SCALE GENOMIC DNA]</scope>
    <source>
        <strain evidence="8 9">52</strain>
    </source>
</reference>
<dbReference type="InterPro" id="IPR016032">
    <property type="entry name" value="Sig_transdc_resp-reg_C-effctor"/>
</dbReference>
<protein>
    <submittedName>
        <fullName evidence="8">DNA-binding response regulator</fullName>
    </submittedName>
</protein>
<dbReference type="GO" id="GO:0005829">
    <property type="term" value="C:cytosol"/>
    <property type="evidence" value="ECO:0007669"/>
    <property type="project" value="TreeGrafter"/>
</dbReference>
<sequence>MNQAWAVRTLVVGRDRWWLDRVIAALREGDYNTMHVDDPAGVHAAVITAKADLVVFSVRAINEEALSGLRSLRSNAHTARLPMIAAVRDDTSAARILAFDAGADDVWSGQCHPGELHARIRALLRRGGWVATELETPMHSLQLHAMSHSVTAQTELGPRRIVLSPIAFRLLRFLVSNPRRVHSREELLAQVWGNCLCIGKRTVDVHIRKLRMALEGTHSEGWVQTVRSGGYRFSPAEDLEPTDGATFQYTGREGDALTLGR</sequence>
<dbReference type="CDD" id="cd00383">
    <property type="entry name" value="trans_reg_C"/>
    <property type="match status" value="1"/>
</dbReference>
<dbReference type="PROSITE" id="PS51755">
    <property type="entry name" value="OMPR_PHOB"/>
    <property type="match status" value="1"/>
</dbReference>
<dbReference type="GO" id="GO:0000156">
    <property type="term" value="F:phosphorelay response regulator activity"/>
    <property type="evidence" value="ECO:0007669"/>
    <property type="project" value="TreeGrafter"/>
</dbReference>
<evidence type="ECO:0000256" key="4">
    <source>
        <dbReference type="PROSITE-ProRule" id="PRU00169"/>
    </source>
</evidence>
<feature type="DNA-binding region" description="OmpR/PhoB-type" evidence="5">
    <location>
        <begin position="131"/>
        <end position="235"/>
    </location>
</feature>
<evidence type="ECO:0000256" key="3">
    <source>
        <dbReference type="ARBA" id="ARBA00023125"/>
    </source>
</evidence>
<evidence type="ECO:0000256" key="1">
    <source>
        <dbReference type="ARBA" id="ARBA00022553"/>
    </source>
</evidence>
<dbReference type="InterPro" id="IPR011006">
    <property type="entry name" value="CheY-like_superfamily"/>
</dbReference>
<evidence type="ECO:0000313" key="9">
    <source>
        <dbReference type="Proteomes" id="UP000234456"/>
    </source>
</evidence>
<dbReference type="Pfam" id="PF00486">
    <property type="entry name" value="Trans_reg_C"/>
    <property type="match status" value="1"/>
</dbReference>
<evidence type="ECO:0000313" key="8">
    <source>
        <dbReference type="EMBL" id="PLC42333.1"/>
    </source>
</evidence>